<dbReference type="Proteomes" id="UP001250656">
    <property type="component" value="Unassembled WGS sequence"/>
</dbReference>
<keyword evidence="2" id="KW-1185">Reference proteome</keyword>
<protein>
    <submittedName>
        <fullName evidence="1">Ester cyclase</fullName>
    </submittedName>
</protein>
<dbReference type="Pfam" id="PF07366">
    <property type="entry name" value="SnoaL"/>
    <property type="match status" value="1"/>
</dbReference>
<organism evidence="1 2">
    <name type="scientific">Pricia mediterranea</name>
    <dbReference type="NCBI Taxonomy" id="3076079"/>
    <lineage>
        <taxon>Bacteria</taxon>
        <taxon>Pseudomonadati</taxon>
        <taxon>Bacteroidota</taxon>
        <taxon>Flavobacteriia</taxon>
        <taxon>Flavobacteriales</taxon>
        <taxon>Flavobacteriaceae</taxon>
        <taxon>Pricia</taxon>
    </lineage>
</organism>
<dbReference type="InterPro" id="IPR032710">
    <property type="entry name" value="NTF2-like_dom_sf"/>
</dbReference>
<dbReference type="EMBL" id="JAVTTP010000001">
    <property type="protein sequence ID" value="MDT7827324.1"/>
    <property type="molecule type" value="Genomic_DNA"/>
</dbReference>
<sequence>MKKSNLFSVTVFLLLLVHCIDPAKKKPVKADAVTIEQRLKMASKNYLKAWSDQDSNLLQATAIRNTVRNVNGKIVSSNRSGLSETMEFWHTAMPDFKIVEREIIVVENRTYTNWTCTGTNTGMLGDNPPTGKKSITEGFSILTFDDQGKLVHETAYFDVMGTMEDWGYSMVAPIME</sequence>
<evidence type="ECO:0000313" key="2">
    <source>
        <dbReference type="Proteomes" id="UP001250656"/>
    </source>
</evidence>
<dbReference type="Gene3D" id="3.10.450.50">
    <property type="match status" value="1"/>
</dbReference>
<comment type="caution">
    <text evidence="1">The sequence shown here is derived from an EMBL/GenBank/DDBJ whole genome shotgun (WGS) entry which is preliminary data.</text>
</comment>
<dbReference type="SUPFAM" id="SSF54427">
    <property type="entry name" value="NTF2-like"/>
    <property type="match status" value="1"/>
</dbReference>
<gene>
    <name evidence="1" type="ORF">RQM65_01435</name>
</gene>
<dbReference type="InterPro" id="IPR009959">
    <property type="entry name" value="Cyclase_SnoaL-like"/>
</dbReference>
<name>A0ABU3L0R1_9FLAO</name>
<reference evidence="1 2" key="1">
    <citation type="submission" date="2023-09" db="EMBL/GenBank/DDBJ databases">
        <title>Novel taxa isolated from Blanes Bay.</title>
        <authorList>
            <person name="Rey-Velasco X."/>
            <person name="Lucena T."/>
        </authorList>
    </citation>
    <scope>NUCLEOTIDE SEQUENCE [LARGE SCALE GENOMIC DNA]</scope>
    <source>
        <strain evidence="1 2">S334</strain>
    </source>
</reference>
<dbReference type="PANTHER" id="PTHR38436">
    <property type="entry name" value="POLYKETIDE CYCLASE SNOAL-LIKE DOMAIN"/>
    <property type="match status" value="1"/>
</dbReference>
<accession>A0ABU3L0R1</accession>
<dbReference type="PANTHER" id="PTHR38436:SF1">
    <property type="entry name" value="ESTER CYCLASE"/>
    <property type="match status" value="1"/>
</dbReference>
<evidence type="ECO:0000313" key="1">
    <source>
        <dbReference type="EMBL" id="MDT7827324.1"/>
    </source>
</evidence>
<dbReference type="RefSeq" id="WP_314012196.1">
    <property type="nucleotide sequence ID" value="NZ_JAVTTP010000001.1"/>
</dbReference>
<proteinExistence type="predicted"/>